<sequence>MFQWFRSRSGFSNQTPTIQIAANLHRPNSVDLLGITTETIEDASKWFRSRSDNEARRREDQRRQSPSRTKF</sequence>
<proteinExistence type="predicted"/>
<dbReference type="AlphaFoldDB" id="W9QUI2"/>
<dbReference type="EMBL" id="KE344194">
    <property type="protein sequence ID" value="EXB54669.1"/>
    <property type="molecule type" value="Genomic_DNA"/>
</dbReference>
<feature type="compositionally biased region" description="Basic and acidic residues" evidence="1">
    <location>
        <begin position="48"/>
        <end position="63"/>
    </location>
</feature>
<dbReference type="Proteomes" id="UP000030645">
    <property type="component" value="Unassembled WGS sequence"/>
</dbReference>
<evidence type="ECO:0000256" key="1">
    <source>
        <dbReference type="SAM" id="MobiDB-lite"/>
    </source>
</evidence>
<evidence type="ECO:0000313" key="2">
    <source>
        <dbReference type="EMBL" id="EXB54669.1"/>
    </source>
</evidence>
<reference evidence="3" key="1">
    <citation type="submission" date="2013-01" db="EMBL/GenBank/DDBJ databases">
        <title>Draft Genome Sequence of a Mulberry Tree, Morus notabilis C.K. Schneid.</title>
        <authorList>
            <person name="He N."/>
            <person name="Zhao S."/>
        </authorList>
    </citation>
    <scope>NUCLEOTIDE SEQUENCE</scope>
</reference>
<keyword evidence="3" id="KW-1185">Reference proteome</keyword>
<protein>
    <submittedName>
        <fullName evidence="2">Uncharacterized protein</fullName>
    </submittedName>
</protein>
<accession>W9QUI2</accession>
<evidence type="ECO:0000313" key="3">
    <source>
        <dbReference type="Proteomes" id="UP000030645"/>
    </source>
</evidence>
<feature type="region of interest" description="Disordered" evidence="1">
    <location>
        <begin position="48"/>
        <end position="71"/>
    </location>
</feature>
<name>W9QUI2_9ROSA</name>
<organism evidence="2 3">
    <name type="scientific">Morus notabilis</name>
    <dbReference type="NCBI Taxonomy" id="981085"/>
    <lineage>
        <taxon>Eukaryota</taxon>
        <taxon>Viridiplantae</taxon>
        <taxon>Streptophyta</taxon>
        <taxon>Embryophyta</taxon>
        <taxon>Tracheophyta</taxon>
        <taxon>Spermatophyta</taxon>
        <taxon>Magnoliopsida</taxon>
        <taxon>eudicotyledons</taxon>
        <taxon>Gunneridae</taxon>
        <taxon>Pentapetalae</taxon>
        <taxon>rosids</taxon>
        <taxon>fabids</taxon>
        <taxon>Rosales</taxon>
        <taxon>Moraceae</taxon>
        <taxon>Moreae</taxon>
        <taxon>Morus</taxon>
    </lineage>
</organism>
<gene>
    <name evidence="2" type="ORF">L484_022531</name>
</gene>